<dbReference type="SUPFAM" id="SSF53335">
    <property type="entry name" value="S-adenosyl-L-methionine-dependent methyltransferases"/>
    <property type="match status" value="1"/>
</dbReference>
<dbReference type="EMBL" id="JBCGCU010000014">
    <property type="protein sequence ID" value="MEM0516178.1"/>
    <property type="molecule type" value="Genomic_DNA"/>
</dbReference>
<evidence type="ECO:0000313" key="1">
    <source>
        <dbReference type="EMBL" id="MEM0516178.1"/>
    </source>
</evidence>
<proteinExistence type="predicted"/>
<reference evidence="1 2" key="1">
    <citation type="submission" date="2024-03" db="EMBL/GenBank/DDBJ databases">
        <title>Pseudoalteromonas qingdaonensis sp. nov., isolated from the intestines of marine benthic organisms.</title>
        <authorList>
            <person name="Lin X."/>
            <person name="Fang S."/>
            <person name="Hu X."/>
        </authorList>
    </citation>
    <scope>NUCLEOTIDE SEQUENCE [LARGE SCALE GENOMIC DNA]</scope>
    <source>
        <strain evidence="1 2">YIC-827</strain>
    </source>
</reference>
<organism evidence="1 2">
    <name type="scientific">Pseudoalteromonas qingdaonensis</name>
    <dbReference type="NCBI Taxonomy" id="3131913"/>
    <lineage>
        <taxon>Bacteria</taxon>
        <taxon>Pseudomonadati</taxon>
        <taxon>Pseudomonadota</taxon>
        <taxon>Gammaproteobacteria</taxon>
        <taxon>Alteromonadales</taxon>
        <taxon>Pseudoalteromonadaceae</taxon>
        <taxon>Pseudoalteromonas</taxon>
    </lineage>
</organism>
<evidence type="ECO:0000313" key="2">
    <source>
        <dbReference type="Proteomes" id="UP001447008"/>
    </source>
</evidence>
<comment type="caution">
    <text evidence="1">The sequence shown here is derived from an EMBL/GenBank/DDBJ whole genome shotgun (WGS) entry which is preliminary data.</text>
</comment>
<dbReference type="GO" id="GO:0008168">
    <property type="term" value="F:methyltransferase activity"/>
    <property type="evidence" value="ECO:0007669"/>
    <property type="project" value="UniProtKB-KW"/>
</dbReference>
<keyword evidence="2" id="KW-1185">Reference proteome</keyword>
<dbReference type="Pfam" id="PF13489">
    <property type="entry name" value="Methyltransf_23"/>
    <property type="match status" value="1"/>
</dbReference>
<keyword evidence="1" id="KW-0489">Methyltransferase</keyword>
<name>A0ABU9MYW9_9GAMM</name>
<dbReference type="Proteomes" id="UP001447008">
    <property type="component" value="Unassembled WGS sequence"/>
</dbReference>
<dbReference type="InterPro" id="IPR029063">
    <property type="entry name" value="SAM-dependent_MTases_sf"/>
</dbReference>
<accession>A0ABU9MYW9</accession>
<dbReference type="GO" id="GO:0032259">
    <property type="term" value="P:methylation"/>
    <property type="evidence" value="ECO:0007669"/>
    <property type="project" value="UniProtKB-KW"/>
</dbReference>
<keyword evidence="1" id="KW-0808">Transferase</keyword>
<sequence>MKAISCPLCNSAQISHYHQDKVRDYWQCASCALVFVAAPEHLSAADEKAIYDQHENDLNDEGYRRFLTRIFTPLNERLSTASSGLDFGCGPAPLLASMLQEQGHTVALYDLYYQPQQEVLQARYDFVCSTEVIEHLAQPQQQLHLWLELLRPGGTLALMTKLVIDVQRFATWHYKNDPTHIAFYSKETFAYIAERFGLTLEFIAADVIFLTKPAS</sequence>
<dbReference type="EC" id="2.1.1.-" evidence="1"/>
<protein>
    <submittedName>
        <fullName evidence="1">Class I SAM-dependent methyltransferase</fullName>
        <ecNumber evidence="1">2.1.1.-</ecNumber>
    </submittedName>
</protein>
<gene>
    <name evidence="1" type="ORF">WCN91_12255</name>
</gene>
<dbReference type="Gene3D" id="3.40.50.150">
    <property type="entry name" value="Vaccinia Virus protein VP39"/>
    <property type="match status" value="2"/>
</dbReference>